<gene>
    <name evidence="2" type="ORF">KQP761_LOCUS30432</name>
</gene>
<proteinExistence type="predicted"/>
<evidence type="ECO:0000256" key="1">
    <source>
        <dbReference type="SAM" id="MobiDB-lite"/>
    </source>
</evidence>
<feature type="non-terminal residue" evidence="2">
    <location>
        <position position="1"/>
    </location>
</feature>
<dbReference type="Proteomes" id="UP000663834">
    <property type="component" value="Unassembled WGS sequence"/>
</dbReference>
<organism evidence="2 3">
    <name type="scientific">Rotaria magnacalcarata</name>
    <dbReference type="NCBI Taxonomy" id="392030"/>
    <lineage>
        <taxon>Eukaryota</taxon>
        <taxon>Metazoa</taxon>
        <taxon>Spiralia</taxon>
        <taxon>Gnathifera</taxon>
        <taxon>Rotifera</taxon>
        <taxon>Eurotatoria</taxon>
        <taxon>Bdelloidea</taxon>
        <taxon>Philodinida</taxon>
        <taxon>Philodinidae</taxon>
        <taxon>Rotaria</taxon>
    </lineage>
</organism>
<protein>
    <submittedName>
        <fullName evidence="2">Uncharacterized protein</fullName>
    </submittedName>
</protein>
<evidence type="ECO:0000313" key="2">
    <source>
        <dbReference type="EMBL" id="CAF1653430.1"/>
    </source>
</evidence>
<evidence type="ECO:0000313" key="3">
    <source>
        <dbReference type="Proteomes" id="UP000663834"/>
    </source>
</evidence>
<sequence length="31" mass="3750">FLIEEHRRENVMEPRNSLKQKKTCNGDQPDH</sequence>
<name>A0A816EST9_9BILA</name>
<comment type="caution">
    <text evidence="2">The sequence shown here is derived from an EMBL/GenBank/DDBJ whole genome shotgun (WGS) entry which is preliminary data.</text>
</comment>
<accession>A0A816EST9</accession>
<dbReference type="EMBL" id="CAJNOW010016941">
    <property type="protein sequence ID" value="CAF1653430.1"/>
    <property type="molecule type" value="Genomic_DNA"/>
</dbReference>
<feature type="compositionally biased region" description="Basic and acidic residues" evidence="1">
    <location>
        <begin position="1"/>
        <end position="12"/>
    </location>
</feature>
<feature type="region of interest" description="Disordered" evidence="1">
    <location>
        <begin position="1"/>
        <end position="31"/>
    </location>
</feature>
<dbReference type="AlphaFoldDB" id="A0A816EST9"/>
<reference evidence="2" key="1">
    <citation type="submission" date="2021-02" db="EMBL/GenBank/DDBJ databases">
        <authorList>
            <person name="Nowell W R."/>
        </authorList>
    </citation>
    <scope>NUCLEOTIDE SEQUENCE</scope>
</reference>